<dbReference type="HAMAP" id="MF_00161">
    <property type="entry name" value="LspA"/>
    <property type="match status" value="1"/>
</dbReference>
<name>A0AA41YXQ1_9HYPH</name>
<dbReference type="GO" id="GO:0005886">
    <property type="term" value="C:plasma membrane"/>
    <property type="evidence" value="ECO:0007669"/>
    <property type="project" value="UniProtKB-SubCell"/>
</dbReference>
<dbReference type="PANTHER" id="PTHR33695">
    <property type="entry name" value="LIPOPROTEIN SIGNAL PEPTIDASE"/>
    <property type="match status" value="1"/>
</dbReference>
<evidence type="ECO:0000256" key="6">
    <source>
        <dbReference type="ARBA" id="ARBA00022801"/>
    </source>
</evidence>
<dbReference type="EC" id="3.4.23.36" evidence="9"/>
<comment type="similarity">
    <text evidence="1 9 11">Belongs to the peptidase A8 family.</text>
</comment>
<feature type="active site" evidence="9">
    <location>
        <position position="119"/>
    </location>
</feature>
<comment type="function">
    <text evidence="9 10">This protein specifically catalyzes the removal of signal peptides from prolipoproteins.</text>
</comment>
<comment type="pathway">
    <text evidence="9">Protein modification; lipoprotein biosynthesis (signal peptide cleavage).</text>
</comment>
<evidence type="ECO:0000256" key="8">
    <source>
        <dbReference type="ARBA" id="ARBA00023136"/>
    </source>
</evidence>
<evidence type="ECO:0000313" key="12">
    <source>
        <dbReference type="EMBL" id="MCW6510491.1"/>
    </source>
</evidence>
<evidence type="ECO:0000313" key="13">
    <source>
        <dbReference type="Proteomes" id="UP001165667"/>
    </source>
</evidence>
<evidence type="ECO:0000256" key="11">
    <source>
        <dbReference type="RuleBase" id="RU004181"/>
    </source>
</evidence>
<evidence type="ECO:0000256" key="1">
    <source>
        <dbReference type="ARBA" id="ARBA00006139"/>
    </source>
</evidence>
<feature type="transmembrane region" description="Helical" evidence="9">
    <location>
        <begin position="68"/>
        <end position="86"/>
    </location>
</feature>
<dbReference type="AlphaFoldDB" id="A0AA41YXQ1"/>
<keyword evidence="8 9" id="KW-0472">Membrane</keyword>
<feature type="transmembrane region" description="Helical" evidence="9">
    <location>
        <begin position="129"/>
        <end position="154"/>
    </location>
</feature>
<organism evidence="12 13">
    <name type="scientific">Lichenifustis flavocetrariae</name>
    <dbReference type="NCBI Taxonomy" id="2949735"/>
    <lineage>
        <taxon>Bacteria</taxon>
        <taxon>Pseudomonadati</taxon>
        <taxon>Pseudomonadota</taxon>
        <taxon>Alphaproteobacteria</taxon>
        <taxon>Hyphomicrobiales</taxon>
        <taxon>Lichenihabitantaceae</taxon>
        <taxon>Lichenifustis</taxon>
    </lineage>
</organism>
<evidence type="ECO:0000256" key="10">
    <source>
        <dbReference type="RuleBase" id="RU000594"/>
    </source>
</evidence>
<dbReference type="GO" id="GO:0006508">
    <property type="term" value="P:proteolysis"/>
    <property type="evidence" value="ECO:0007669"/>
    <property type="project" value="UniProtKB-KW"/>
</dbReference>
<comment type="caution">
    <text evidence="12">The sequence shown here is derived from an EMBL/GenBank/DDBJ whole genome shotgun (WGS) entry which is preliminary data.</text>
</comment>
<dbReference type="InterPro" id="IPR001872">
    <property type="entry name" value="Peptidase_A8"/>
</dbReference>
<keyword evidence="2 9" id="KW-1003">Cell membrane</keyword>
<proteinExistence type="inferred from homology"/>
<evidence type="ECO:0000256" key="2">
    <source>
        <dbReference type="ARBA" id="ARBA00022475"/>
    </source>
</evidence>
<keyword evidence="5 9" id="KW-0064">Aspartyl protease</keyword>
<dbReference type="PROSITE" id="PS00855">
    <property type="entry name" value="SPASE_II"/>
    <property type="match status" value="1"/>
</dbReference>
<evidence type="ECO:0000256" key="3">
    <source>
        <dbReference type="ARBA" id="ARBA00022670"/>
    </source>
</evidence>
<dbReference type="PANTHER" id="PTHR33695:SF1">
    <property type="entry name" value="LIPOPROTEIN SIGNAL PEPTIDASE"/>
    <property type="match status" value="1"/>
</dbReference>
<keyword evidence="3 9" id="KW-0645">Protease</keyword>
<keyword evidence="13" id="KW-1185">Reference proteome</keyword>
<protein>
    <recommendedName>
        <fullName evidence="9">Lipoprotein signal peptidase</fullName>
        <ecNumber evidence="9">3.4.23.36</ecNumber>
    </recommendedName>
    <alternativeName>
        <fullName evidence="9">Prolipoprotein signal peptidase</fullName>
    </alternativeName>
    <alternativeName>
        <fullName evidence="9">Signal peptidase II</fullName>
        <shortName evidence="9">SPase II</shortName>
    </alternativeName>
</protein>
<dbReference type="EMBL" id="JAMOIM010000016">
    <property type="protein sequence ID" value="MCW6510491.1"/>
    <property type="molecule type" value="Genomic_DNA"/>
</dbReference>
<dbReference type="Proteomes" id="UP001165667">
    <property type="component" value="Unassembled WGS sequence"/>
</dbReference>
<feature type="active site" evidence="9">
    <location>
        <position position="137"/>
    </location>
</feature>
<evidence type="ECO:0000256" key="7">
    <source>
        <dbReference type="ARBA" id="ARBA00022989"/>
    </source>
</evidence>
<sequence length="169" mass="18295">MVRLRLIGAIVALLALVIDQASKQWLLHVYGIADKQPVRVASFLDIVLAWNRGISYSLFTTDSARGPWILLALTLTATVLLMAWLWRTDQSGTAFALGLLIGGALGNAYDRFAYGAVVDFVHFHIAGFSWYIFNGADVAICMGVAVLLLSSLITQPAVEPASKMPKNTG</sequence>
<gene>
    <name evidence="9 12" type="primary">lspA</name>
    <name evidence="12" type="ORF">M8523_20960</name>
</gene>
<keyword evidence="6 9" id="KW-0378">Hydrolase</keyword>
<comment type="catalytic activity">
    <reaction evidence="9 10">
        <text>Release of signal peptides from bacterial membrane prolipoproteins. Hydrolyzes -Xaa-Yaa-Zaa-|-(S,diacylglyceryl)Cys-, in which Xaa is hydrophobic (preferably Leu), and Yaa (Ala or Ser) and Zaa (Gly or Ala) have small, neutral side chains.</text>
        <dbReference type="EC" id="3.4.23.36"/>
    </reaction>
</comment>
<dbReference type="Pfam" id="PF01252">
    <property type="entry name" value="Peptidase_A8"/>
    <property type="match status" value="1"/>
</dbReference>
<keyword evidence="7 9" id="KW-1133">Transmembrane helix</keyword>
<comment type="subcellular location">
    <subcellularLocation>
        <location evidence="9">Cell membrane</location>
        <topology evidence="9">Multi-pass membrane protein</topology>
    </subcellularLocation>
</comment>
<keyword evidence="4 9" id="KW-0812">Transmembrane</keyword>
<dbReference type="RefSeq" id="WP_282586871.1">
    <property type="nucleotide sequence ID" value="NZ_JAMOIM010000016.1"/>
</dbReference>
<evidence type="ECO:0000256" key="5">
    <source>
        <dbReference type="ARBA" id="ARBA00022750"/>
    </source>
</evidence>
<accession>A0AA41YXQ1</accession>
<reference evidence="12" key="1">
    <citation type="submission" date="2022-05" db="EMBL/GenBank/DDBJ databases">
        <authorList>
            <person name="Pankratov T."/>
        </authorList>
    </citation>
    <scope>NUCLEOTIDE SEQUENCE</scope>
    <source>
        <strain evidence="12">BP6-180914</strain>
    </source>
</reference>
<dbReference type="NCBIfam" id="TIGR00077">
    <property type="entry name" value="lspA"/>
    <property type="match status" value="1"/>
</dbReference>
<feature type="transmembrane region" description="Helical" evidence="9">
    <location>
        <begin position="93"/>
        <end position="109"/>
    </location>
</feature>
<dbReference type="GO" id="GO:0004190">
    <property type="term" value="F:aspartic-type endopeptidase activity"/>
    <property type="evidence" value="ECO:0007669"/>
    <property type="project" value="UniProtKB-UniRule"/>
</dbReference>
<evidence type="ECO:0000256" key="4">
    <source>
        <dbReference type="ARBA" id="ARBA00022692"/>
    </source>
</evidence>
<evidence type="ECO:0000256" key="9">
    <source>
        <dbReference type="HAMAP-Rule" id="MF_00161"/>
    </source>
</evidence>
<dbReference type="PRINTS" id="PR00781">
    <property type="entry name" value="LIPOSIGPTASE"/>
</dbReference>
<comment type="caution">
    <text evidence="9">Lacks conserved residue(s) required for the propagation of feature annotation.</text>
</comment>